<evidence type="ECO:0000256" key="1">
    <source>
        <dbReference type="SAM" id="MobiDB-lite"/>
    </source>
</evidence>
<feature type="region of interest" description="Disordered" evidence="1">
    <location>
        <begin position="69"/>
        <end position="105"/>
    </location>
</feature>
<dbReference type="InterPro" id="IPR028265">
    <property type="entry name" value="TTDN1/SICKLE"/>
</dbReference>
<comment type="caution">
    <text evidence="2">The sequence shown here is derived from an EMBL/GenBank/DDBJ whole genome shotgun (WGS) entry which is preliminary data.</text>
</comment>
<dbReference type="InterPro" id="IPR039292">
    <property type="entry name" value="SICKLE"/>
</dbReference>
<dbReference type="GO" id="GO:0035196">
    <property type="term" value="P:miRNA processing"/>
    <property type="evidence" value="ECO:0007669"/>
    <property type="project" value="InterPro"/>
</dbReference>
<dbReference type="EMBL" id="JAINDJ010000004">
    <property type="protein sequence ID" value="KAG9448444.1"/>
    <property type="molecule type" value="Genomic_DNA"/>
</dbReference>
<protein>
    <submittedName>
        <fullName evidence="2">Uncharacterized protein</fullName>
    </submittedName>
</protein>
<feature type="compositionally biased region" description="Polar residues" evidence="1">
    <location>
        <begin position="199"/>
        <end position="209"/>
    </location>
</feature>
<feature type="compositionally biased region" description="Polar residues" evidence="1">
    <location>
        <begin position="227"/>
        <end position="242"/>
    </location>
</feature>
<dbReference type="PANTHER" id="PTHR36054">
    <property type="entry name" value="PROTEIN SICKLE"/>
    <property type="match status" value="1"/>
</dbReference>
<sequence>MFIYFCMTMPPPLTDDAIWERSSLCKLDRCFPPFCGDFTWESYSGEKMDESEKRRERLKTMRMEAAQAELPSSPVPSAPGVHLSNPLVDSSATPNTTESSNAGRRFDYYTDPLSAFSSSKRRIINYVPIHPGNNIPMGPVPSGPSGGMRSPLPAPWTQRHLNRPLNQTQREPSVSGMRPHSSYPIRMMGPFDSPRGGSVASSTTWNQPRHSYAARGPCPSPGYGMGSRTNPCSGRISDNQGPCPSPAYGISGNQFNPGSDTGSRGERYGTNLVTAKEKPELYYKRSMLEDPWRSLKPVVGNLLGTVMNSKTPDCKKSWLPNSICPEKVEEPREPLQFQSDSLADCLSSSLEAAVREAT</sequence>
<evidence type="ECO:0000313" key="2">
    <source>
        <dbReference type="EMBL" id="KAG9448444.1"/>
    </source>
</evidence>
<accession>A0AAV7EIL4</accession>
<dbReference type="GO" id="GO:0000398">
    <property type="term" value="P:mRNA splicing, via spliceosome"/>
    <property type="evidence" value="ECO:0007669"/>
    <property type="project" value="InterPro"/>
</dbReference>
<evidence type="ECO:0000313" key="3">
    <source>
        <dbReference type="Proteomes" id="UP000825729"/>
    </source>
</evidence>
<organism evidence="2 3">
    <name type="scientific">Aristolochia fimbriata</name>
    <name type="common">White veined hardy Dutchman's pipe vine</name>
    <dbReference type="NCBI Taxonomy" id="158543"/>
    <lineage>
        <taxon>Eukaryota</taxon>
        <taxon>Viridiplantae</taxon>
        <taxon>Streptophyta</taxon>
        <taxon>Embryophyta</taxon>
        <taxon>Tracheophyta</taxon>
        <taxon>Spermatophyta</taxon>
        <taxon>Magnoliopsida</taxon>
        <taxon>Magnoliidae</taxon>
        <taxon>Piperales</taxon>
        <taxon>Aristolochiaceae</taxon>
        <taxon>Aristolochia</taxon>
    </lineage>
</organism>
<feature type="compositionally biased region" description="Polar residues" evidence="1">
    <location>
        <begin position="251"/>
        <end position="262"/>
    </location>
</feature>
<keyword evidence="3" id="KW-1185">Reference proteome</keyword>
<proteinExistence type="predicted"/>
<feature type="region of interest" description="Disordered" evidence="1">
    <location>
        <begin position="136"/>
        <end position="267"/>
    </location>
</feature>
<name>A0AAV7EIL4_ARIFI</name>
<dbReference type="Proteomes" id="UP000825729">
    <property type="component" value="Unassembled WGS sequence"/>
</dbReference>
<gene>
    <name evidence="2" type="ORF">H6P81_008409</name>
</gene>
<feature type="compositionally biased region" description="Polar residues" evidence="1">
    <location>
        <begin position="87"/>
        <end position="102"/>
    </location>
</feature>
<dbReference type="Pfam" id="PF15502">
    <property type="entry name" value="MPLKIP"/>
    <property type="match status" value="1"/>
</dbReference>
<reference evidence="2 3" key="1">
    <citation type="submission" date="2021-07" db="EMBL/GenBank/DDBJ databases">
        <title>The Aristolochia fimbriata genome: insights into angiosperm evolution, floral development and chemical biosynthesis.</title>
        <authorList>
            <person name="Jiao Y."/>
        </authorList>
    </citation>
    <scope>NUCLEOTIDE SEQUENCE [LARGE SCALE GENOMIC DNA]</scope>
    <source>
        <strain evidence="2">IBCAS-2021</strain>
        <tissue evidence="2">Leaf</tissue>
    </source>
</reference>
<dbReference type="AlphaFoldDB" id="A0AAV7EIL4"/>
<dbReference type="PANTHER" id="PTHR36054:SF2">
    <property type="entry name" value="PROTEIN SICKLE"/>
    <property type="match status" value="1"/>
</dbReference>